<protein>
    <recommendedName>
        <fullName evidence="1">F-box domain-containing protein</fullName>
    </recommendedName>
</protein>
<evidence type="ECO:0000259" key="1">
    <source>
        <dbReference type="PROSITE" id="PS50181"/>
    </source>
</evidence>
<dbReference type="InterPro" id="IPR012885">
    <property type="entry name" value="F-box_Sdz-33"/>
</dbReference>
<sequence length="336" mass="38437">MTSDIQQLPTLPQTEIFKNLDVIDVLSFALASKKNALIVRTAAVLRTLVVDVTIASEVNRSSITLYNKINDQFHLILRWGMIEARNTRNEVEVHMYDKVICLQKRRGVVDLRSNNLCLPRRVRQKETHIQTAVSFLAFIFPRIAFRELMINTHAFASSMDALNYAKCLESVTRTEILSIKPDVRGTAYKVRSLLTHLEVTNSVDIEEEDIPALLGYRFTGSGKLHLADGRFMDNSSLVSMNCVEIIITKTRFTTNDFLQFLNTWKGSNEALRRIKFVKIGHPRGVRKVYGDVGAVKWDPSRRPSGDFEFGMDIFKPDGLVGTIEQFDDFFMFKVWH</sequence>
<evidence type="ECO:0000313" key="2">
    <source>
        <dbReference type="EMBL" id="EGT46733.1"/>
    </source>
</evidence>
<name>G0MX77_CAEBE</name>
<dbReference type="PROSITE" id="PS50181">
    <property type="entry name" value="FBOX"/>
    <property type="match status" value="1"/>
</dbReference>
<dbReference type="HOGENOM" id="CLU_977373_0_0_1"/>
<dbReference type="PANTHER" id="PTHR21503:SF8">
    <property type="entry name" value="F-BOX ASSOCIATED DOMAIN-CONTAINING PROTEIN-RELATED"/>
    <property type="match status" value="1"/>
</dbReference>
<keyword evidence="3" id="KW-1185">Reference proteome</keyword>
<dbReference type="InterPro" id="IPR001810">
    <property type="entry name" value="F-box_dom"/>
</dbReference>
<dbReference type="Proteomes" id="UP000008068">
    <property type="component" value="Unassembled WGS sequence"/>
</dbReference>
<organism evidence="3">
    <name type="scientific">Caenorhabditis brenneri</name>
    <name type="common">Nematode worm</name>
    <dbReference type="NCBI Taxonomy" id="135651"/>
    <lineage>
        <taxon>Eukaryota</taxon>
        <taxon>Metazoa</taxon>
        <taxon>Ecdysozoa</taxon>
        <taxon>Nematoda</taxon>
        <taxon>Chromadorea</taxon>
        <taxon>Rhabditida</taxon>
        <taxon>Rhabditina</taxon>
        <taxon>Rhabditomorpha</taxon>
        <taxon>Rhabditoidea</taxon>
        <taxon>Rhabditidae</taxon>
        <taxon>Peloderinae</taxon>
        <taxon>Caenorhabditis</taxon>
    </lineage>
</organism>
<proteinExistence type="predicted"/>
<gene>
    <name evidence="2" type="ORF">CAEBREN_21693</name>
</gene>
<dbReference type="EMBL" id="GL379818">
    <property type="protein sequence ID" value="EGT46733.1"/>
    <property type="molecule type" value="Genomic_DNA"/>
</dbReference>
<reference evidence="3" key="1">
    <citation type="submission" date="2011-07" db="EMBL/GenBank/DDBJ databases">
        <authorList>
            <consortium name="Caenorhabditis brenneri Sequencing and Analysis Consortium"/>
            <person name="Wilson R.K."/>
        </authorList>
    </citation>
    <scope>NUCLEOTIDE SEQUENCE [LARGE SCALE GENOMIC DNA]</scope>
    <source>
        <strain evidence="3">PB2801</strain>
    </source>
</reference>
<dbReference type="AlphaFoldDB" id="G0MX77"/>
<feature type="domain" description="F-box" evidence="1">
    <location>
        <begin position="2"/>
        <end position="48"/>
    </location>
</feature>
<dbReference type="Pfam" id="PF07735">
    <property type="entry name" value="FBA_2"/>
    <property type="match status" value="1"/>
</dbReference>
<dbReference type="OrthoDB" id="5789267at2759"/>
<accession>G0MX77</accession>
<dbReference type="PANTHER" id="PTHR21503">
    <property type="entry name" value="F-BOX-CONTAINING HYPOTHETICAL PROTEIN C.ELEGANS"/>
    <property type="match status" value="1"/>
</dbReference>
<evidence type="ECO:0000313" key="3">
    <source>
        <dbReference type="Proteomes" id="UP000008068"/>
    </source>
</evidence>
<dbReference type="InParanoid" id="G0MX77"/>